<accession>A0A9X2J1E8</accession>
<dbReference type="EMBL" id="JAMSHT010000001">
    <property type="protein sequence ID" value="MCM8556659.1"/>
    <property type="molecule type" value="Genomic_DNA"/>
</dbReference>
<organism evidence="2 3">
    <name type="scientific">Sphingomicrobium sediminis</name>
    <dbReference type="NCBI Taxonomy" id="2950949"/>
    <lineage>
        <taxon>Bacteria</taxon>
        <taxon>Pseudomonadati</taxon>
        <taxon>Pseudomonadota</taxon>
        <taxon>Alphaproteobacteria</taxon>
        <taxon>Sphingomonadales</taxon>
        <taxon>Sphingomonadaceae</taxon>
        <taxon>Sphingomicrobium</taxon>
    </lineage>
</organism>
<dbReference type="InterPro" id="IPR029032">
    <property type="entry name" value="AhpD-like"/>
</dbReference>
<dbReference type="InterPro" id="IPR003779">
    <property type="entry name" value="CMD-like"/>
</dbReference>
<dbReference type="Pfam" id="PF02627">
    <property type="entry name" value="CMD"/>
    <property type="match status" value="1"/>
</dbReference>
<protein>
    <submittedName>
        <fullName evidence="2">Carboxymuconolactone decarboxylase family protein</fullName>
    </submittedName>
</protein>
<dbReference type="InterPro" id="IPR004675">
    <property type="entry name" value="AhpD_core"/>
</dbReference>
<dbReference type="AlphaFoldDB" id="A0A9X2J1E8"/>
<name>A0A9X2J1E8_9SPHN</name>
<dbReference type="RefSeq" id="WP_252112055.1">
    <property type="nucleotide sequence ID" value="NZ_JAMSHT010000001.1"/>
</dbReference>
<feature type="domain" description="Carboxymuconolactone decarboxylase-like" evidence="1">
    <location>
        <begin position="26"/>
        <end position="98"/>
    </location>
</feature>
<keyword evidence="3" id="KW-1185">Reference proteome</keyword>
<evidence type="ECO:0000259" key="1">
    <source>
        <dbReference type="Pfam" id="PF02627"/>
    </source>
</evidence>
<dbReference type="PANTHER" id="PTHR34846:SF10">
    <property type="entry name" value="CYTOPLASMIC PROTEIN"/>
    <property type="match status" value="1"/>
</dbReference>
<dbReference type="GO" id="GO:0051920">
    <property type="term" value="F:peroxiredoxin activity"/>
    <property type="evidence" value="ECO:0007669"/>
    <property type="project" value="InterPro"/>
</dbReference>
<evidence type="ECO:0000313" key="2">
    <source>
        <dbReference type="EMBL" id="MCM8556659.1"/>
    </source>
</evidence>
<dbReference type="Proteomes" id="UP001155128">
    <property type="component" value="Unassembled WGS sequence"/>
</dbReference>
<sequence>MSQPDNAPIALYRDHPDLFGTLGSLHDLMAEKGLPPTLAHLVELRVSQINGCAHCVDMHATAARHDGETSERLDRLVVWRHVDHFSESERAALAWAEALTLLHRDTDFSGLRSAMREHFDDEMIVLIGVDIAMINLWNRLQMSAHH</sequence>
<dbReference type="SUPFAM" id="SSF69118">
    <property type="entry name" value="AhpD-like"/>
    <property type="match status" value="1"/>
</dbReference>
<dbReference type="Gene3D" id="1.20.1290.10">
    <property type="entry name" value="AhpD-like"/>
    <property type="match status" value="1"/>
</dbReference>
<dbReference type="NCBIfam" id="TIGR00778">
    <property type="entry name" value="ahpD_dom"/>
    <property type="match status" value="1"/>
</dbReference>
<proteinExistence type="predicted"/>
<evidence type="ECO:0000313" key="3">
    <source>
        <dbReference type="Proteomes" id="UP001155128"/>
    </source>
</evidence>
<comment type="caution">
    <text evidence="2">The sequence shown here is derived from an EMBL/GenBank/DDBJ whole genome shotgun (WGS) entry which is preliminary data.</text>
</comment>
<gene>
    <name evidence="2" type="ORF">NDO55_02335</name>
</gene>
<dbReference type="PANTHER" id="PTHR34846">
    <property type="entry name" value="4-CARBOXYMUCONOLACTONE DECARBOXYLASE FAMILY PROTEIN (AFU_ORTHOLOGUE AFUA_6G11590)"/>
    <property type="match status" value="1"/>
</dbReference>
<reference evidence="2" key="1">
    <citation type="submission" date="2022-06" db="EMBL/GenBank/DDBJ databases">
        <title>Sphingomicrobium sedimins sp. nov., a marine bacterium isolated from tidal flat.</title>
        <authorList>
            <person name="Kim C.-H."/>
            <person name="Yoo Y."/>
            <person name="Kim J.-J."/>
        </authorList>
    </citation>
    <scope>NUCLEOTIDE SEQUENCE</scope>
    <source>
        <strain evidence="2">GRR-S6-50</strain>
    </source>
</reference>